<dbReference type="CDD" id="cd07041">
    <property type="entry name" value="STAS_RsbR_RsbS_like"/>
    <property type="match status" value="1"/>
</dbReference>
<dbReference type="SMART" id="SM00220">
    <property type="entry name" value="S_TKc"/>
    <property type="match status" value="1"/>
</dbReference>
<evidence type="ECO:0000259" key="2">
    <source>
        <dbReference type="PROSITE" id="PS50011"/>
    </source>
</evidence>
<feature type="compositionally biased region" description="Basic and acidic residues" evidence="1">
    <location>
        <begin position="1283"/>
        <end position="1294"/>
    </location>
</feature>
<dbReference type="Gene3D" id="3.40.50.300">
    <property type="entry name" value="P-loop containing nucleotide triphosphate hydrolases"/>
    <property type="match status" value="1"/>
</dbReference>
<keyword evidence="4" id="KW-0808">Transferase</keyword>
<feature type="domain" description="Protein kinase" evidence="2">
    <location>
        <begin position="7"/>
        <end position="267"/>
    </location>
</feature>
<keyword evidence="4" id="KW-0418">Kinase</keyword>
<dbReference type="Pfam" id="PF00069">
    <property type="entry name" value="Pkinase"/>
    <property type="match status" value="1"/>
</dbReference>
<dbReference type="SMART" id="SM00065">
    <property type="entry name" value="GAF"/>
    <property type="match status" value="1"/>
</dbReference>
<dbReference type="Gene3D" id="3.30.750.24">
    <property type="entry name" value="STAS domain"/>
    <property type="match status" value="1"/>
</dbReference>
<dbReference type="CDD" id="cd14014">
    <property type="entry name" value="STKc_PknB_like"/>
    <property type="match status" value="1"/>
</dbReference>
<reference evidence="4 5" key="1">
    <citation type="submission" date="2015-09" db="EMBL/GenBank/DDBJ databases">
        <title>Sorangium comparison.</title>
        <authorList>
            <person name="Zaburannyi N."/>
            <person name="Bunk B."/>
            <person name="Overmann J."/>
            <person name="Mueller R."/>
        </authorList>
    </citation>
    <scope>NUCLEOTIDE SEQUENCE [LARGE SCALE GENOMIC DNA]</scope>
    <source>
        <strain evidence="4 5">So ce26</strain>
    </source>
</reference>
<proteinExistence type="predicted"/>
<evidence type="ECO:0000256" key="1">
    <source>
        <dbReference type="SAM" id="MobiDB-lite"/>
    </source>
</evidence>
<name>A0A2L0EU59_SORCE</name>
<feature type="domain" description="STAS" evidence="3">
    <location>
        <begin position="1514"/>
        <end position="1625"/>
    </location>
</feature>
<dbReference type="PANTHER" id="PTHR43642:SF1">
    <property type="entry name" value="HYBRID SIGNAL TRANSDUCTION HISTIDINE KINASE G"/>
    <property type="match status" value="1"/>
</dbReference>
<dbReference type="PANTHER" id="PTHR43642">
    <property type="entry name" value="HYBRID SIGNAL TRANSDUCTION HISTIDINE KINASE G"/>
    <property type="match status" value="1"/>
</dbReference>
<dbReference type="Pfam" id="PF01590">
    <property type="entry name" value="GAF"/>
    <property type="match status" value="1"/>
</dbReference>
<dbReference type="InterPro" id="IPR011009">
    <property type="entry name" value="Kinase-like_dom_sf"/>
</dbReference>
<dbReference type="Proteomes" id="UP000238348">
    <property type="component" value="Chromosome"/>
</dbReference>
<organism evidence="4 5">
    <name type="scientific">Sorangium cellulosum</name>
    <name type="common">Polyangium cellulosum</name>
    <dbReference type="NCBI Taxonomy" id="56"/>
    <lineage>
        <taxon>Bacteria</taxon>
        <taxon>Pseudomonadati</taxon>
        <taxon>Myxococcota</taxon>
        <taxon>Polyangia</taxon>
        <taxon>Polyangiales</taxon>
        <taxon>Polyangiaceae</taxon>
        <taxon>Sorangium</taxon>
    </lineage>
</organism>
<dbReference type="InterPro" id="IPR027417">
    <property type="entry name" value="P-loop_NTPase"/>
</dbReference>
<dbReference type="SUPFAM" id="SSF55781">
    <property type="entry name" value="GAF domain-like"/>
    <property type="match status" value="1"/>
</dbReference>
<dbReference type="SUPFAM" id="SSF56112">
    <property type="entry name" value="Protein kinase-like (PK-like)"/>
    <property type="match status" value="1"/>
</dbReference>
<dbReference type="InterPro" id="IPR036513">
    <property type="entry name" value="STAS_dom_sf"/>
</dbReference>
<dbReference type="InterPro" id="IPR000719">
    <property type="entry name" value="Prot_kinase_dom"/>
</dbReference>
<dbReference type="Pfam" id="PF01740">
    <property type="entry name" value="STAS"/>
    <property type="match status" value="1"/>
</dbReference>
<gene>
    <name evidence="4" type="ORF">SOCE26_042650</name>
</gene>
<dbReference type="EMBL" id="CP012673">
    <property type="protein sequence ID" value="AUX42830.1"/>
    <property type="molecule type" value="Genomic_DNA"/>
</dbReference>
<dbReference type="GO" id="GO:0005524">
    <property type="term" value="F:ATP binding"/>
    <property type="evidence" value="ECO:0007669"/>
    <property type="project" value="InterPro"/>
</dbReference>
<dbReference type="OrthoDB" id="9801841at2"/>
<accession>A0A2L0EU59</accession>
<dbReference type="Gene3D" id="1.10.510.10">
    <property type="entry name" value="Transferase(Phosphotransferase) domain 1"/>
    <property type="match status" value="1"/>
</dbReference>
<dbReference type="PROSITE" id="PS50011">
    <property type="entry name" value="PROTEIN_KINASE_DOM"/>
    <property type="match status" value="1"/>
</dbReference>
<dbReference type="InterPro" id="IPR041664">
    <property type="entry name" value="AAA_16"/>
</dbReference>
<evidence type="ECO:0000313" key="5">
    <source>
        <dbReference type="Proteomes" id="UP000238348"/>
    </source>
</evidence>
<dbReference type="RefSeq" id="WP_104981588.1">
    <property type="nucleotide sequence ID" value="NZ_CP012673.1"/>
</dbReference>
<protein>
    <submittedName>
        <fullName evidence="4">Protein kinase</fullName>
        <ecNumber evidence="4">2.7.11.1</ecNumber>
    </submittedName>
</protein>
<dbReference type="InterPro" id="IPR003018">
    <property type="entry name" value="GAF"/>
</dbReference>
<dbReference type="InterPro" id="IPR053159">
    <property type="entry name" value="Hybrid_Histidine_Kinase"/>
</dbReference>
<evidence type="ECO:0000259" key="3">
    <source>
        <dbReference type="PROSITE" id="PS50801"/>
    </source>
</evidence>
<dbReference type="InterPro" id="IPR002645">
    <property type="entry name" value="STAS_dom"/>
</dbReference>
<dbReference type="Pfam" id="PF13191">
    <property type="entry name" value="AAA_16"/>
    <property type="match status" value="1"/>
</dbReference>
<dbReference type="EC" id="2.7.11.1" evidence="4"/>
<dbReference type="InterPro" id="IPR029016">
    <property type="entry name" value="GAF-like_dom_sf"/>
</dbReference>
<dbReference type="GO" id="GO:0004674">
    <property type="term" value="F:protein serine/threonine kinase activity"/>
    <property type="evidence" value="ECO:0007669"/>
    <property type="project" value="UniProtKB-EC"/>
</dbReference>
<dbReference type="SUPFAM" id="SSF52091">
    <property type="entry name" value="SpoIIaa-like"/>
    <property type="match status" value="1"/>
</dbReference>
<dbReference type="SUPFAM" id="SSF52540">
    <property type="entry name" value="P-loop containing nucleoside triphosphate hydrolases"/>
    <property type="match status" value="1"/>
</dbReference>
<sequence>MLVIPGYQVVESVELSPGRVAYRARREADGVAVLIRVLKVDSTRIAELARFKHECERASRLRSSRVVQVHGVEERAEGLLLSTEDARGEELAGVLRRRGRLGPAEFLDRAVEMVEAVRDLHQHGILHRALTPRRFVWGAGGVKLSLFGADPGRGLPDGAGSTEELPYSAPEQTGRMARGVDHRADLYSLGVLFYEMLAGRRPFTSPDPLELIHAHLAIRPEPLGAAAPDVPPALDAIVMKLLGKNAEDRYATAAGLLADLAECRRLLQQHGSADGFSPGRHDRRDALQISSKLYGRAADVAQLTSAFERALGGAREIVLLSGYSGVGKSSLAQEILRPLARRRGFFIAGKYDQHQRSAPYSAIAQAFDALVQRLLSESEERVARFREAILGALGNNVQVIAELVPSLQHLLGEQPPAPALDPVASRNRLSLCFQSFVAVFARREHPLAVFLDDLQWIDAASLGLLKTLLAGDAMEALVFAGAYRENEVSPAHPLPRALDELKKGGLAVREIVLAPLDLPAVTELLADTLQRRDVGELAEVVLNKTGGNPFFLRQFLKSLHEDGAISFDPAGGFRWDLRAIAARQHTSNVVELMSGAIQRLPVATQGALRLAAAIGSRFDLRVFCTAGELSPDDAYRRLSPAIEEGLLAVSGEEVSFAHDKIREAAYALIPEGERAAVHHRIGRLLQKTASGDARRGVFDVVNHLNSAGDLIADPEERLALARMNLRAAAEAEEAAAFGEARRYLDVGLTLLPERPWETAYGLTLDFTLKMAAMESLCGEHEAASERLARGLLHARTRKDRAALRRAKVNTELLRNDLLAALDEGLLALEVYGIRLPRFPEREELDREIAATAELLGDRPIESLADLPPLEDPEIAALQGLLEDLLTPSYYLVTNNCGIFAMKLVQNTLKHGVSTSSISAFLYAGILLCAGIDIDRGYRFGRVGVKLGERLSDRKAAPLLCNRWGALIQHWKEGYATCKESLLRGVHEGLETGQHLAAFLNAMNASTNSLLRGLRVDDILAEARSFMPLCKLDRFNTTTWMIRAVGQICHNLTTPTHAPHRLQGDWLDLDAVIAEARRTESRATLFFAEFYAIFMGAFTGEYERVADIALGAVPGSLGIASWQGTPAYHFYAGVCLTQASSAAQGGAARRYLERARELLDKLRRWSDVYPGNLGHRSLLLSAELLRATGDAGAGDRYDEGIAAARQGRFAHDEALGNELCARYYLGRGKITIARAYMTEAHRLYARWGAAEATRRLARSHPELLADGAPPDEPPGQDGEGAADGDGRGAPRGMEVDRSSVLKASQAISGEIMLPRLLEKLLRIILENAGATRGALILKEESRLVVEAERDVRTERAIVLRSIPIEARDDLPASVIQYAARTGESVLAGDTAEDERFAGDPYLATRAPRSILAAPILHYGRVAGVIYLENSLAASAFTPQRVEVIGLLSSQAAISIENAFLYSRLEEKVAERTAELRAAHEEIVALHAAQQRRQELDLQDKAALIARQREVIQALSTPILEVWDGVLAIPVIGALDDARADEIMKSLLEWIVHRSAPYALVDLTGVEALDERTAGCVVRIVRSAELLGARGIITGIRPAVARTMASLGVEMMGITVRANLREGLQVCMDGLARRRGPRPGRRPRARP</sequence>
<feature type="region of interest" description="Disordered" evidence="1">
    <location>
        <begin position="1262"/>
        <end position="1294"/>
    </location>
</feature>
<evidence type="ECO:0000313" key="4">
    <source>
        <dbReference type="EMBL" id="AUX42830.1"/>
    </source>
</evidence>
<dbReference type="PROSITE" id="PS50801">
    <property type="entry name" value="STAS"/>
    <property type="match status" value="1"/>
</dbReference>
<dbReference type="Gene3D" id="3.30.450.40">
    <property type="match status" value="1"/>
</dbReference>